<keyword evidence="2" id="KW-1185">Reference proteome</keyword>
<dbReference type="EMBL" id="CP136522">
    <property type="protein sequence ID" value="WOT04166.1"/>
    <property type="molecule type" value="Genomic_DNA"/>
</dbReference>
<accession>A0ABZ0JX94</accession>
<dbReference type="RefSeq" id="WP_310471796.1">
    <property type="nucleotide sequence ID" value="NZ_CP136522.1"/>
</dbReference>
<dbReference type="Pfam" id="PF06042">
    <property type="entry name" value="NTP_transf_6"/>
    <property type="match status" value="1"/>
</dbReference>
<sequence>MSHPTYQYEPQRMLTPEQQIIQWLEQDDYRYQALIIAEQLQLPQWMLAAGFVRNLVWDKLHGYSPTPLNDIDLIYFDPSNLTAEQDERYQAKLMAIAPDYAWSVKNQARMHLKNQHAAYQSSYDAMRYWPEKETAVAVNINGCGLKLLAPFGCERLFQLTLSHNNRAAAAIFEQRISSKKWLTRYPQLYITA</sequence>
<gene>
    <name evidence="1" type="ORF">RGE70_12590</name>
</gene>
<dbReference type="InterPro" id="IPR009267">
    <property type="entry name" value="NTP_transf_6"/>
</dbReference>
<dbReference type="PANTHER" id="PTHR39166">
    <property type="entry name" value="BLL1166 PROTEIN"/>
    <property type="match status" value="1"/>
</dbReference>
<organism evidence="1 2">
    <name type="scientific">Shewanella youngdeokensis</name>
    <dbReference type="NCBI Taxonomy" id="2999068"/>
    <lineage>
        <taxon>Bacteria</taxon>
        <taxon>Pseudomonadati</taxon>
        <taxon>Pseudomonadota</taxon>
        <taxon>Gammaproteobacteria</taxon>
        <taxon>Alteromonadales</taxon>
        <taxon>Shewanellaceae</taxon>
        <taxon>Shewanella</taxon>
    </lineage>
</organism>
<dbReference type="PANTHER" id="PTHR39166:SF1">
    <property type="entry name" value="BLL1166 PROTEIN"/>
    <property type="match status" value="1"/>
</dbReference>
<name>A0ABZ0JX94_9GAMM</name>
<reference evidence="1 2" key="1">
    <citation type="submission" date="2023-10" db="EMBL/GenBank/DDBJ databases">
        <title>Complete genome sequence of Shewanella sp. DAU334.</title>
        <authorList>
            <person name="Lee Y.-S."/>
            <person name="Jeong H.-R."/>
            <person name="Hwang E.-J."/>
            <person name="Choi Y.-L."/>
            <person name="Kim G.-D."/>
        </authorList>
    </citation>
    <scope>NUCLEOTIDE SEQUENCE [LARGE SCALE GENOMIC DNA]</scope>
    <source>
        <strain evidence="1 2">DAU334</strain>
    </source>
</reference>
<proteinExistence type="predicted"/>
<protein>
    <submittedName>
        <fullName evidence="1">Nucleotidyltransferase family protein</fullName>
    </submittedName>
</protein>
<evidence type="ECO:0000313" key="2">
    <source>
        <dbReference type="Proteomes" id="UP001529491"/>
    </source>
</evidence>
<evidence type="ECO:0000313" key="1">
    <source>
        <dbReference type="EMBL" id="WOT04166.1"/>
    </source>
</evidence>
<dbReference type="Proteomes" id="UP001529491">
    <property type="component" value="Chromosome"/>
</dbReference>